<dbReference type="Gramene" id="KOM51821">
    <property type="protein sequence ID" value="KOM51821"/>
    <property type="gene ID" value="LR48_Vigan09g048000"/>
</dbReference>
<evidence type="ECO:0000313" key="1">
    <source>
        <dbReference type="EMBL" id="KOM51821.1"/>
    </source>
</evidence>
<dbReference type="AlphaFoldDB" id="A0A0L9V9R3"/>
<gene>
    <name evidence="1" type="ORF">LR48_Vigan09g048000</name>
</gene>
<dbReference type="Proteomes" id="UP000053144">
    <property type="component" value="Chromosome 9"/>
</dbReference>
<organism evidence="1 2">
    <name type="scientific">Phaseolus angularis</name>
    <name type="common">Azuki bean</name>
    <name type="synonym">Vigna angularis</name>
    <dbReference type="NCBI Taxonomy" id="3914"/>
    <lineage>
        <taxon>Eukaryota</taxon>
        <taxon>Viridiplantae</taxon>
        <taxon>Streptophyta</taxon>
        <taxon>Embryophyta</taxon>
        <taxon>Tracheophyta</taxon>
        <taxon>Spermatophyta</taxon>
        <taxon>Magnoliopsida</taxon>
        <taxon>eudicotyledons</taxon>
        <taxon>Gunneridae</taxon>
        <taxon>Pentapetalae</taxon>
        <taxon>rosids</taxon>
        <taxon>fabids</taxon>
        <taxon>Fabales</taxon>
        <taxon>Fabaceae</taxon>
        <taxon>Papilionoideae</taxon>
        <taxon>50 kb inversion clade</taxon>
        <taxon>NPAAA clade</taxon>
        <taxon>indigoferoid/millettioid clade</taxon>
        <taxon>Phaseoleae</taxon>
        <taxon>Vigna</taxon>
    </lineage>
</organism>
<protein>
    <submittedName>
        <fullName evidence="1">Uncharacterized protein</fullName>
    </submittedName>
</protein>
<reference evidence="2" key="1">
    <citation type="journal article" date="2015" name="Proc. Natl. Acad. Sci. U.S.A.">
        <title>Genome sequencing of adzuki bean (Vigna angularis) provides insight into high starch and low fat accumulation and domestication.</title>
        <authorList>
            <person name="Yang K."/>
            <person name="Tian Z."/>
            <person name="Chen C."/>
            <person name="Luo L."/>
            <person name="Zhao B."/>
            <person name="Wang Z."/>
            <person name="Yu L."/>
            <person name="Li Y."/>
            <person name="Sun Y."/>
            <person name="Li W."/>
            <person name="Chen Y."/>
            <person name="Li Y."/>
            <person name="Zhang Y."/>
            <person name="Ai D."/>
            <person name="Zhao J."/>
            <person name="Shang C."/>
            <person name="Ma Y."/>
            <person name="Wu B."/>
            <person name="Wang M."/>
            <person name="Gao L."/>
            <person name="Sun D."/>
            <person name="Zhang P."/>
            <person name="Guo F."/>
            <person name="Wang W."/>
            <person name="Li Y."/>
            <person name="Wang J."/>
            <person name="Varshney R.K."/>
            <person name="Wang J."/>
            <person name="Ling H.Q."/>
            <person name="Wan P."/>
        </authorList>
    </citation>
    <scope>NUCLEOTIDE SEQUENCE</scope>
    <source>
        <strain evidence="2">cv. Jingnong 6</strain>
    </source>
</reference>
<evidence type="ECO:0000313" key="2">
    <source>
        <dbReference type="Proteomes" id="UP000053144"/>
    </source>
</evidence>
<sequence>MESRSGMWKQRGEMARPNIAYSSHISRLANWRSKRMMCWNGVQEDKIEGSSPYFLTDRKLLLSMQGK</sequence>
<accession>A0A0L9V9R3</accession>
<proteinExistence type="predicted"/>
<name>A0A0L9V9R3_PHAAN</name>
<dbReference type="EMBL" id="CM003379">
    <property type="protein sequence ID" value="KOM51821.1"/>
    <property type="molecule type" value="Genomic_DNA"/>
</dbReference>